<evidence type="ECO:0008006" key="4">
    <source>
        <dbReference type="Google" id="ProtNLM"/>
    </source>
</evidence>
<keyword evidence="1" id="KW-0812">Transmembrane</keyword>
<dbReference type="RefSeq" id="WP_407348164.1">
    <property type="nucleotide sequence ID" value="NZ_CP136864.1"/>
</dbReference>
<name>A0ABZ0I414_9GAMM</name>
<evidence type="ECO:0000313" key="3">
    <source>
        <dbReference type="Proteomes" id="UP001626537"/>
    </source>
</evidence>
<proteinExistence type="predicted"/>
<reference evidence="2 3" key="1">
    <citation type="submission" date="2023-10" db="EMBL/GenBank/DDBJ databases">
        <title>Two novel species belonging to the OM43/NOR5 clade.</title>
        <authorList>
            <person name="Park M."/>
        </authorList>
    </citation>
    <scope>NUCLEOTIDE SEQUENCE [LARGE SCALE GENOMIC DNA]</scope>
    <source>
        <strain evidence="2 3">IMCC43200</strain>
    </source>
</reference>
<dbReference type="Proteomes" id="UP001626537">
    <property type="component" value="Chromosome"/>
</dbReference>
<dbReference type="EMBL" id="CP136864">
    <property type="protein sequence ID" value="WOJ93518.1"/>
    <property type="molecule type" value="Genomic_DNA"/>
</dbReference>
<keyword evidence="1" id="KW-1133">Transmembrane helix</keyword>
<keyword evidence="3" id="KW-1185">Reference proteome</keyword>
<accession>A0ABZ0I414</accession>
<evidence type="ECO:0000256" key="1">
    <source>
        <dbReference type="SAM" id="Phobius"/>
    </source>
</evidence>
<feature type="transmembrane region" description="Helical" evidence="1">
    <location>
        <begin position="6"/>
        <end position="30"/>
    </location>
</feature>
<organism evidence="2 3">
    <name type="scientific">Congregibacter variabilis</name>
    <dbReference type="NCBI Taxonomy" id="3081200"/>
    <lineage>
        <taxon>Bacteria</taxon>
        <taxon>Pseudomonadati</taxon>
        <taxon>Pseudomonadota</taxon>
        <taxon>Gammaproteobacteria</taxon>
        <taxon>Cellvibrionales</taxon>
        <taxon>Halieaceae</taxon>
        <taxon>Congregibacter</taxon>
    </lineage>
</organism>
<evidence type="ECO:0000313" key="2">
    <source>
        <dbReference type="EMBL" id="WOJ93518.1"/>
    </source>
</evidence>
<sequence>MHDLRAFLVGGHAAELIVALVCCELAFLWFRFRYRAGAHPRQWLSPLLAGAALVVALRLSQSGAPEELLGLALAVAGLAHLMGYRQRWYG</sequence>
<gene>
    <name evidence="2" type="ORF">R0135_17320</name>
</gene>
<keyword evidence="1" id="KW-0472">Membrane</keyword>
<protein>
    <recommendedName>
        <fullName evidence="4">MerC mercury resistance protein</fullName>
    </recommendedName>
</protein>